<dbReference type="GO" id="GO:0008745">
    <property type="term" value="F:N-acetylmuramoyl-L-alanine amidase activity"/>
    <property type="evidence" value="ECO:0007669"/>
    <property type="project" value="InterPro"/>
</dbReference>
<dbReference type="PANTHER" id="PTHR30404:SF0">
    <property type="entry name" value="N-ACETYLMURAMOYL-L-ALANINE AMIDASE AMIC"/>
    <property type="match status" value="1"/>
</dbReference>
<sequence length="272" mass="28603">MGRLLMALLLLAGATAAGVALVQGTAETPVARAPSTIRLSPAASPPPQGRPTRLLAGRVIVLDAGHQLGNRSFPDEIATLVEAGGFQKPCNSTGTSTDAGYPEATFTFQVVRRAAHELRSLGATVVLTRPRNSGALWGPCVDARGRAGNRIGADVKVSVHADGSWEGSGFHVIYPVNSPGWTDDVYEDSRALARALRDALRASGHHDSTYAGRDGLDQRRDLATLNLSDVPVAMVEAGNMRDATEAAMMQSPAARRRYADAIVTGVLTFLAP</sequence>
<dbReference type="CDD" id="cd02696">
    <property type="entry name" value="MurNAc-LAA"/>
    <property type="match status" value="1"/>
</dbReference>
<dbReference type="SMART" id="SM00646">
    <property type="entry name" value="Ami_3"/>
    <property type="match status" value="1"/>
</dbReference>
<keyword evidence="1 3" id="KW-0378">Hydrolase</keyword>
<feature type="domain" description="MurNAc-LAA" evidence="2">
    <location>
        <begin position="145"/>
        <end position="267"/>
    </location>
</feature>
<organism evidence="3">
    <name type="scientific">metagenome</name>
    <dbReference type="NCBI Taxonomy" id="256318"/>
    <lineage>
        <taxon>unclassified sequences</taxon>
        <taxon>metagenomes</taxon>
    </lineage>
</organism>
<dbReference type="InterPro" id="IPR002508">
    <property type="entry name" value="MurNAc-LAA_cat"/>
</dbReference>
<evidence type="ECO:0000256" key="1">
    <source>
        <dbReference type="ARBA" id="ARBA00022801"/>
    </source>
</evidence>
<dbReference type="AlphaFoldDB" id="A0A2P2C090"/>
<proteinExistence type="predicted"/>
<dbReference type="SUPFAM" id="SSF53187">
    <property type="entry name" value="Zn-dependent exopeptidases"/>
    <property type="match status" value="1"/>
</dbReference>
<name>A0A2P2C090_9ZZZZ</name>
<dbReference type="GO" id="GO:0030288">
    <property type="term" value="C:outer membrane-bounded periplasmic space"/>
    <property type="evidence" value="ECO:0007669"/>
    <property type="project" value="TreeGrafter"/>
</dbReference>
<reference evidence="3" key="1">
    <citation type="submission" date="2015-08" db="EMBL/GenBank/DDBJ databases">
        <authorList>
            <person name="Babu N.S."/>
            <person name="Beckwith C.J."/>
            <person name="Beseler K.G."/>
            <person name="Brison A."/>
            <person name="Carone J.V."/>
            <person name="Caskin T.P."/>
            <person name="Diamond M."/>
            <person name="Durham M.E."/>
            <person name="Foxe J.M."/>
            <person name="Go M."/>
            <person name="Henderson B.A."/>
            <person name="Jones I.B."/>
            <person name="McGettigan J.A."/>
            <person name="Micheletti S.J."/>
            <person name="Nasrallah M.E."/>
            <person name="Ortiz D."/>
            <person name="Piller C.R."/>
            <person name="Privatt S.R."/>
            <person name="Schneider S.L."/>
            <person name="Sharp S."/>
            <person name="Smith T.C."/>
            <person name="Stanton J.D."/>
            <person name="Ullery H.E."/>
            <person name="Wilson R.J."/>
            <person name="Serrano M.G."/>
            <person name="Buck G."/>
            <person name="Lee V."/>
            <person name="Wang Y."/>
            <person name="Carvalho R."/>
            <person name="Voegtly L."/>
            <person name="Shi R."/>
            <person name="Duckworth R."/>
            <person name="Johnson A."/>
            <person name="Loviza R."/>
            <person name="Walstead R."/>
            <person name="Shah Z."/>
            <person name="Kiflezghi M."/>
            <person name="Wade K."/>
            <person name="Ball S.L."/>
            <person name="Bradley K.W."/>
            <person name="Asai D.J."/>
            <person name="Bowman C.A."/>
            <person name="Russell D.A."/>
            <person name="Pope W.H."/>
            <person name="Jacobs-Sera D."/>
            <person name="Hendrix R.W."/>
            <person name="Hatfull G.F."/>
        </authorList>
    </citation>
    <scope>NUCLEOTIDE SEQUENCE</scope>
</reference>
<dbReference type="EMBL" id="CZKA01000020">
    <property type="protein sequence ID" value="CUR55443.1"/>
    <property type="molecule type" value="Genomic_DNA"/>
</dbReference>
<dbReference type="PANTHER" id="PTHR30404">
    <property type="entry name" value="N-ACETYLMURAMOYL-L-ALANINE AMIDASE"/>
    <property type="match status" value="1"/>
</dbReference>
<evidence type="ECO:0000259" key="2">
    <source>
        <dbReference type="SMART" id="SM00646"/>
    </source>
</evidence>
<protein>
    <submittedName>
        <fullName evidence="3">Cell wall hydrolase/autolysin</fullName>
    </submittedName>
</protein>
<evidence type="ECO:0000313" key="3">
    <source>
        <dbReference type="EMBL" id="CUR55443.1"/>
    </source>
</evidence>
<dbReference type="InterPro" id="IPR050695">
    <property type="entry name" value="N-acetylmuramoyl_amidase_3"/>
</dbReference>
<accession>A0A2P2C090</accession>
<dbReference type="Pfam" id="PF01520">
    <property type="entry name" value="Amidase_3"/>
    <property type="match status" value="1"/>
</dbReference>
<gene>
    <name evidence="3" type="ORF">NOCA2270078</name>
</gene>
<dbReference type="Gene3D" id="3.40.630.40">
    <property type="entry name" value="Zn-dependent exopeptidases"/>
    <property type="match status" value="1"/>
</dbReference>
<dbReference type="GO" id="GO:0009253">
    <property type="term" value="P:peptidoglycan catabolic process"/>
    <property type="evidence" value="ECO:0007669"/>
    <property type="project" value="InterPro"/>
</dbReference>